<evidence type="ECO:0000313" key="9">
    <source>
        <dbReference type="Proteomes" id="UP001139646"/>
    </source>
</evidence>
<comment type="caution">
    <text evidence="8">The sequence shown here is derived from an EMBL/GenBank/DDBJ whole genome shotgun (WGS) entry which is preliminary data.</text>
</comment>
<keyword evidence="9" id="KW-1185">Reference proteome</keyword>
<evidence type="ECO:0000256" key="3">
    <source>
        <dbReference type="ARBA" id="ARBA00022448"/>
    </source>
</evidence>
<dbReference type="InterPro" id="IPR010130">
    <property type="entry name" value="T1SS_OMP_TolC"/>
</dbReference>
<keyword evidence="7" id="KW-0998">Cell outer membrane</keyword>
<proteinExistence type="inferred from homology"/>
<evidence type="ECO:0000256" key="5">
    <source>
        <dbReference type="ARBA" id="ARBA00022692"/>
    </source>
</evidence>
<evidence type="ECO:0000313" key="8">
    <source>
        <dbReference type="EMBL" id="MCI2283422.1"/>
    </source>
</evidence>
<dbReference type="Pfam" id="PF02321">
    <property type="entry name" value="OEP"/>
    <property type="match status" value="2"/>
</dbReference>
<reference evidence="8" key="1">
    <citation type="submission" date="2022-01" db="EMBL/GenBank/DDBJ databases">
        <title>Colwellia maritima, isolated from seawater.</title>
        <authorList>
            <person name="Kristyanto S."/>
            <person name="Jung J."/>
            <person name="Jeon C.O."/>
        </authorList>
    </citation>
    <scope>NUCLEOTIDE SEQUENCE</scope>
    <source>
        <strain evidence="8">MSW7</strain>
    </source>
</reference>
<dbReference type="SUPFAM" id="SSF56954">
    <property type="entry name" value="Outer membrane efflux proteins (OEP)"/>
    <property type="match status" value="1"/>
</dbReference>
<organism evidence="8 9">
    <name type="scientific">Colwellia maritima</name>
    <dbReference type="NCBI Taxonomy" id="2912588"/>
    <lineage>
        <taxon>Bacteria</taxon>
        <taxon>Pseudomonadati</taxon>
        <taxon>Pseudomonadota</taxon>
        <taxon>Gammaproteobacteria</taxon>
        <taxon>Alteromonadales</taxon>
        <taxon>Colwelliaceae</taxon>
        <taxon>Colwellia</taxon>
    </lineage>
</organism>
<keyword evidence="3" id="KW-0813">Transport</keyword>
<dbReference type="PANTHER" id="PTHR30026">
    <property type="entry name" value="OUTER MEMBRANE PROTEIN TOLC"/>
    <property type="match status" value="1"/>
</dbReference>
<dbReference type="InterPro" id="IPR003423">
    <property type="entry name" value="OMP_efflux"/>
</dbReference>
<dbReference type="NCBIfam" id="TIGR01844">
    <property type="entry name" value="type_I_sec_TolC"/>
    <property type="match status" value="1"/>
</dbReference>
<dbReference type="PANTHER" id="PTHR30026:SF22">
    <property type="entry name" value="OUTER MEMBRANE EFFLUX PROTEIN"/>
    <property type="match status" value="1"/>
</dbReference>
<dbReference type="Proteomes" id="UP001139646">
    <property type="component" value="Unassembled WGS sequence"/>
</dbReference>
<dbReference type="Gene3D" id="1.20.1600.10">
    <property type="entry name" value="Outer membrane efflux proteins (OEP)"/>
    <property type="match status" value="1"/>
</dbReference>
<evidence type="ECO:0000256" key="4">
    <source>
        <dbReference type="ARBA" id="ARBA00022452"/>
    </source>
</evidence>
<accession>A0ABS9X0W8</accession>
<evidence type="ECO:0000256" key="7">
    <source>
        <dbReference type="ARBA" id="ARBA00023237"/>
    </source>
</evidence>
<evidence type="ECO:0000256" key="1">
    <source>
        <dbReference type="ARBA" id="ARBA00004442"/>
    </source>
</evidence>
<evidence type="ECO:0000256" key="6">
    <source>
        <dbReference type="ARBA" id="ARBA00023136"/>
    </source>
</evidence>
<dbReference type="RefSeq" id="WP_242284864.1">
    <property type="nucleotide sequence ID" value="NZ_JAKKSL010000001.1"/>
</dbReference>
<dbReference type="InterPro" id="IPR051906">
    <property type="entry name" value="TolC-like"/>
</dbReference>
<protein>
    <submittedName>
        <fullName evidence="8">TolC family outer membrane protein</fullName>
    </submittedName>
</protein>
<evidence type="ECO:0000256" key="2">
    <source>
        <dbReference type="ARBA" id="ARBA00007613"/>
    </source>
</evidence>
<dbReference type="EMBL" id="JAKKSL010000001">
    <property type="protein sequence ID" value="MCI2283422.1"/>
    <property type="molecule type" value="Genomic_DNA"/>
</dbReference>
<sequence>MNNVMFKLNRKVLIGVLSISTLYSLNVNGQSLEEAVATALDTHPDIRQSFARFKAKEEDVNRAFAGYLPTIDLTGGYGYEYTDTPGYRRSAVDGDDGKTELARGEFGISIKQMLFDGMLTSNEVKRTKFEASAEQWTLIANAEDLALQVSKAYLNYLKTEALITLAEKNIASHQEIYDQIKERTDSGLGSVADLSQVTGRLARAQSNMISARNNSLDARTQFIRLVNSQPKELVLPVPDADMLPQDKNRGLELALEQHPIIKSAQQDINAARSFKSSVNASNYPTLSFEVDANSDNDLAGESGINRFGTDVGGHRNDATVMLRMRYNLFSGGKDVANKRNAAYKVTEAQEINYSAHRQVTESYGLAWNAFEMLGLQKKYIKQHIITAKDTQEVYKQQFDIGQRSLLDLLDTENELFQARKDYLDAEFNELSARYRLLNATGQLLDSLRVTRSTAWQGEHSYEQGAYNE</sequence>
<keyword evidence="5" id="KW-0812">Transmembrane</keyword>
<keyword evidence="4" id="KW-1134">Transmembrane beta strand</keyword>
<gene>
    <name evidence="8" type="ORF">L3081_08450</name>
</gene>
<keyword evidence="6" id="KW-0472">Membrane</keyword>
<name>A0ABS9X0W8_9GAMM</name>
<comment type="similarity">
    <text evidence="2">Belongs to the outer membrane factor (OMF) (TC 1.B.17) family.</text>
</comment>
<comment type="subcellular location">
    <subcellularLocation>
        <location evidence="1">Cell outer membrane</location>
    </subcellularLocation>
</comment>